<dbReference type="PANTHER" id="PTHR34406">
    <property type="entry name" value="PROTEIN YCEI"/>
    <property type="match status" value="1"/>
</dbReference>
<dbReference type="SMART" id="SM00867">
    <property type="entry name" value="YceI"/>
    <property type="match status" value="1"/>
</dbReference>
<evidence type="ECO:0000259" key="1">
    <source>
        <dbReference type="SMART" id="SM00867"/>
    </source>
</evidence>
<protein>
    <submittedName>
        <fullName evidence="2">YceI family protein</fullName>
    </submittedName>
</protein>
<dbReference type="AlphaFoldDB" id="A0A7D4UMA5"/>
<dbReference type="Gene3D" id="2.40.128.110">
    <property type="entry name" value="Lipid/polyisoprenoid-binding, YceI-like"/>
    <property type="match status" value="1"/>
</dbReference>
<name>A0A7D4UMA5_9SPHI</name>
<organism evidence="2 3">
    <name type="scientific">Mucilaginibacter mali</name>
    <dbReference type="NCBI Taxonomy" id="2740462"/>
    <lineage>
        <taxon>Bacteria</taxon>
        <taxon>Pseudomonadati</taxon>
        <taxon>Bacteroidota</taxon>
        <taxon>Sphingobacteriia</taxon>
        <taxon>Sphingobacteriales</taxon>
        <taxon>Sphingobacteriaceae</taxon>
        <taxon>Mucilaginibacter</taxon>
    </lineage>
</organism>
<dbReference type="EMBL" id="CP054139">
    <property type="protein sequence ID" value="QKJ30861.1"/>
    <property type="molecule type" value="Genomic_DNA"/>
</dbReference>
<sequence>MATLTKWVLDPMHSEVQFKVKHLVISTVTGSFKTFEGEFETENEDFTGANISFSLDVDSVDTNQEQRDGHIKGAEFFDAEKYPKITFKSTSFTKDGDDYKLVGDLTIKDVTKSVKLNVEHGGTAGDFYGNTKAGFEITGKINRKDFGLTWDGVTEAGSIVVGEEIKLIINVQFAKQA</sequence>
<dbReference type="InterPro" id="IPR036761">
    <property type="entry name" value="TTHA0802/YceI-like_sf"/>
</dbReference>
<reference evidence="2 3" key="1">
    <citation type="submission" date="2020-05" db="EMBL/GenBank/DDBJ databases">
        <title>Mucilaginibacter mali sp. nov.</title>
        <authorList>
            <person name="Kim H.S."/>
            <person name="Lee K.C."/>
            <person name="Suh M.K."/>
            <person name="Kim J.-S."/>
            <person name="Han K.-I."/>
            <person name="Eom M.K."/>
            <person name="Shin Y.K."/>
            <person name="Lee J.-S."/>
        </authorList>
    </citation>
    <scope>NUCLEOTIDE SEQUENCE [LARGE SCALE GENOMIC DNA]</scope>
    <source>
        <strain evidence="2 3">G2-14</strain>
    </source>
</reference>
<gene>
    <name evidence="2" type="ORF">HQ865_14260</name>
</gene>
<dbReference type="Pfam" id="PF04264">
    <property type="entry name" value="YceI"/>
    <property type="match status" value="1"/>
</dbReference>
<evidence type="ECO:0000313" key="3">
    <source>
        <dbReference type="Proteomes" id="UP000505355"/>
    </source>
</evidence>
<proteinExistence type="predicted"/>
<feature type="domain" description="Lipid/polyisoprenoid-binding YceI-like" evidence="1">
    <location>
        <begin position="6"/>
        <end position="174"/>
    </location>
</feature>
<dbReference type="Proteomes" id="UP000505355">
    <property type="component" value="Chromosome"/>
</dbReference>
<accession>A0A7D4UMA5</accession>
<dbReference type="PANTHER" id="PTHR34406:SF1">
    <property type="entry name" value="PROTEIN YCEI"/>
    <property type="match status" value="1"/>
</dbReference>
<dbReference type="InterPro" id="IPR007372">
    <property type="entry name" value="Lipid/polyisoprenoid-bd_YceI"/>
</dbReference>
<dbReference type="SUPFAM" id="SSF101874">
    <property type="entry name" value="YceI-like"/>
    <property type="match status" value="1"/>
</dbReference>
<dbReference type="RefSeq" id="WP_173415531.1">
    <property type="nucleotide sequence ID" value="NZ_CP054139.1"/>
</dbReference>
<keyword evidence="3" id="KW-1185">Reference proteome</keyword>
<evidence type="ECO:0000313" key="2">
    <source>
        <dbReference type="EMBL" id="QKJ30861.1"/>
    </source>
</evidence>
<dbReference type="KEGG" id="mmab:HQ865_14260"/>